<feature type="domain" description="Carrier" evidence="5">
    <location>
        <begin position="942"/>
        <end position="1017"/>
    </location>
</feature>
<dbReference type="GO" id="GO:0009239">
    <property type="term" value="P:enterobactin biosynthetic process"/>
    <property type="evidence" value="ECO:0007669"/>
    <property type="project" value="TreeGrafter"/>
</dbReference>
<dbReference type="InterPro" id="IPR045851">
    <property type="entry name" value="AMP-bd_C_sf"/>
</dbReference>
<dbReference type="RefSeq" id="WP_075975304.1">
    <property type="nucleotide sequence ID" value="NZ_MKQR01000013.1"/>
</dbReference>
<dbReference type="SUPFAM" id="SSF52777">
    <property type="entry name" value="CoA-dependent acyltransferases"/>
    <property type="match status" value="4"/>
</dbReference>
<dbReference type="InterPro" id="IPR042099">
    <property type="entry name" value="ANL_N_sf"/>
</dbReference>
<dbReference type="InterPro" id="IPR010071">
    <property type="entry name" value="AA_adenyl_dom"/>
</dbReference>
<dbReference type="InterPro" id="IPR001242">
    <property type="entry name" value="Condensation_dom"/>
</dbReference>
<dbReference type="InterPro" id="IPR023213">
    <property type="entry name" value="CAT-like_dom_sf"/>
</dbReference>
<dbReference type="PANTHER" id="PTHR45527">
    <property type="entry name" value="NONRIBOSOMAL PEPTIDE SYNTHETASE"/>
    <property type="match status" value="1"/>
</dbReference>
<dbReference type="STRING" id="1193682.BJP25_18980"/>
<dbReference type="NCBIfam" id="TIGR01733">
    <property type="entry name" value="AA-adenyl-dom"/>
    <property type="match status" value="1"/>
</dbReference>
<dbReference type="GO" id="GO:0047527">
    <property type="term" value="F:2,3-dihydroxybenzoate-serine ligase activity"/>
    <property type="evidence" value="ECO:0007669"/>
    <property type="project" value="TreeGrafter"/>
</dbReference>
<dbReference type="GO" id="GO:0005829">
    <property type="term" value="C:cytosol"/>
    <property type="evidence" value="ECO:0007669"/>
    <property type="project" value="TreeGrafter"/>
</dbReference>
<dbReference type="GO" id="GO:0009366">
    <property type="term" value="C:enterobactin synthetase complex"/>
    <property type="evidence" value="ECO:0007669"/>
    <property type="project" value="TreeGrafter"/>
</dbReference>
<keyword evidence="2" id="KW-0596">Phosphopantetheine</keyword>
<evidence type="ECO:0000256" key="4">
    <source>
        <dbReference type="SAM" id="MobiDB-lite"/>
    </source>
</evidence>
<evidence type="ECO:0000313" key="7">
    <source>
        <dbReference type="Proteomes" id="UP000186040"/>
    </source>
</evidence>
<name>A0A1Q9LLX0_9PSEU</name>
<dbReference type="CDD" id="cd19531">
    <property type="entry name" value="LCL_NRPS-like"/>
    <property type="match status" value="2"/>
</dbReference>
<dbReference type="SUPFAM" id="SSF56801">
    <property type="entry name" value="Acetyl-CoA synthetase-like"/>
    <property type="match status" value="1"/>
</dbReference>
<dbReference type="GO" id="GO:0008610">
    <property type="term" value="P:lipid biosynthetic process"/>
    <property type="evidence" value="ECO:0007669"/>
    <property type="project" value="UniProtKB-ARBA"/>
</dbReference>
<dbReference type="InterPro" id="IPR000873">
    <property type="entry name" value="AMP-dep_synth/lig_dom"/>
</dbReference>
<gene>
    <name evidence="6" type="ORF">BJP25_18980</name>
</gene>
<evidence type="ECO:0000256" key="3">
    <source>
        <dbReference type="ARBA" id="ARBA00022553"/>
    </source>
</evidence>
<feature type="region of interest" description="Disordered" evidence="4">
    <location>
        <begin position="1220"/>
        <end position="1241"/>
    </location>
</feature>
<dbReference type="InterPro" id="IPR036736">
    <property type="entry name" value="ACP-like_sf"/>
</dbReference>
<evidence type="ECO:0000259" key="5">
    <source>
        <dbReference type="PROSITE" id="PS50075"/>
    </source>
</evidence>
<dbReference type="Gene3D" id="3.40.50.12780">
    <property type="entry name" value="N-terminal domain of ligase-like"/>
    <property type="match status" value="1"/>
</dbReference>
<keyword evidence="7" id="KW-1185">Reference proteome</keyword>
<dbReference type="Gene3D" id="1.10.1200.10">
    <property type="entry name" value="ACP-like"/>
    <property type="match status" value="1"/>
</dbReference>
<reference evidence="6 7" key="1">
    <citation type="submission" date="2016-10" db="EMBL/GenBank/DDBJ databases">
        <title>The Draft Genome Sequence of Actinokineospora bangkokensis 44EHWT reveals the biosynthetic pathway of antifungal compounds Thailandins with unusual extender unit butylmalonyl-CoA.</title>
        <authorList>
            <person name="Greule A."/>
            <person name="Intra B."/>
            <person name="Flemming S."/>
            <person name="Rommel M.G."/>
            <person name="Panbangred W."/>
            <person name="Bechthold A."/>
        </authorList>
    </citation>
    <scope>NUCLEOTIDE SEQUENCE [LARGE SCALE GENOMIC DNA]</scope>
    <source>
        <strain evidence="6 7">44EHW</strain>
    </source>
</reference>
<dbReference type="Pfam" id="PF00501">
    <property type="entry name" value="AMP-binding"/>
    <property type="match status" value="1"/>
</dbReference>
<evidence type="ECO:0000313" key="6">
    <source>
        <dbReference type="EMBL" id="OLR93037.1"/>
    </source>
</evidence>
<keyword evidence="3" id="KW-0597">Phosphoprotein</keyword>
<dbReference type="Proteomes" id="UP000186040">
    <property type="component" value="Unassembled WGS sequence"/>
</dbReference>
<dbReference type="PROSITE" id="PS50075">
    <property type="entry name" value="CARRIER"/>
    <property type="match status" value="1"/>
</dbReference>
<dbReference type="Pfam" id="PF00550">
    <property type="entry name" value="PP-binding"/>
    <property type="match status" value="1"/>
</dbReference>
<dbReference type="InterPro" id="IPR009081">
    <property type="entry name" value="PP-bd_ACP"/>
</dbReference>
<dbReference type="OrthoDB" id="2378856at2"/>
<dbReference type="InterPro" id="IPR020806">
    <property type="entry name" value="PKS_PP-bd"/>
</dbReference>
<dbReference type="FunFam" id="3.40.50.12780:FF:000012">
    <property type="entry name" value="Non-ribosomal peptide synthetase"/>
    <property type="match status" value="1"/>
</dbReference>
<sequence>MEVGAPLSFGQERLWFVEQVRGGAPEHVSVRAFRLSGPVDEFVLAAAFAEVAERHEVLRTRYDALSGSPVQVVDELVGVDFTAVVAADLAAVERELLGAPFDLRTGPPWRAVLARVDQAVSVLLIAVHHIAVDGWSWGVVLRELGECYAAFALGLPSPLPDLPLQYTDYAAWQREVWESAPDTEGVAWWRARLAGVEPLELPLDRRRPPVWEPAGAVVEFAVPADVAHAVRLVARGAGVTSFMAYLAVFQVLLARYARRTDVAVGVAVAGRDLVELEGLVGLFSGTIVLRADLSGAPSFSVVLDRVREVALDAFEHQGVPFDQVVSALDRTPDPSRHPVHQVSFALDTEQVLRLPGVASAPHPVPPAGVGLDLALTLVERPDGGVAGRFAYPTALFDRETVDRMATALTRLLDGLITDPGTPVAAVDLLGERDRELLDGWNRTALPRPEQCLPELFAAQAQSTPDAVAVVAGAETLTYQELDARSARLAAYLRERGATTGGCVGVVLPRGLDLTTAVLAVLRAGAVYVPLPLDHPGRMAAMVADAGIRLAVASDDTAALLPPGVEVAPVDGRGGAALPAVVGADAAYAMYTSGSTGRPKGVVITHAGLRNRVLWAVEALGLGPGERVLQKTPAGFDASVWEFLAPLVCGAAVVMAPPEAHRDPAVLLGAVAEHGVTVLQLVPSVLRLVVAAPGLEDCTALRVVCSAGEPLPTSLCEGLLARKHVEVVNTYGPTECSIDATAWRYRPGEAGDTVPIGTPLPNTEAHVVDEGDRLVPIGTPGELCLAGVGLARGYLGRGDLTAERFTPHPHATEPGARWYRTGDLVRRRSDGVLEFLGRVDRQVKVRGVRVEPGEVEAVLLAHPLVAAAAVVARREGEHVELAAYVVPTPGAVVHPEALRDHVADRLPAAMVPAAVVALAELPLTVHGKLDHAALPSPDEPGAAALTGTEVVVTSLVAELLGAPGVDVDTDFFAAGGHSVQAVRLLLRVRRAFEVELAPGDVFRLRTARALAAAVDTARTAALADAIRPVPRAGGVVLSAQQERVLADPAAAGPPVVVALRLRGEFSAACYRRAVDDAVRRHEVLRTRYPGGVARVDPPGPASFALVDLTGTPDAEALGARLVSAAAARRCAPAAEHPLRTTVARLAADDHLVLLVVHPVAADAWSADLLLREVDQTYRAFAAGEPAPLRPRPVQYSDFAAWQRGSASVAAQVGHWESALDGAGPVDLPADRPRPARRDTAAGRVSATVPADVARALLDLGAEHGCPPFATVLAVFQVVLAAWSGRSAVTVGVPVAGRTRPGTEDLVGHFTNHLPLRLDLSGDPTCADLLDRAREVALVGLAHQDVPAERVAGALGGPLFRAVFELERAPGAPRVFCGAQASPVPVGGPTTTTTDLRMTARVLPDGSLRCSLDHATALFDRSTAQGVLDRFTAAAARVAAAPGAAVSTVDSAR</sequence>
<dbReference type="SUPFAM" id="SSF47336">
    <property type="entry name" value="ACP-like"/>
    <property type="match status" value="1"/>
</dbReference>
<dbReference type="CDD" id="cd05930">
    <property type="entry name" value="A_NRPS"/>
    <property type="match status" value="1"/>
</dbReference>
<proteinExistence type="predicted"/>
<dbReference type="Gene3D" id="3.30.559.30">
    <property type="entry name" value="Nonribosomal peptide synthetase, condensation domain"/>
    <property type="match status" value="2"/>
</dbReference>
<dbReference type="Pfam" id="PF00668">
    <property type="entry name" value="Condensation"/>
    <property type="match status" value="2"/>
</dbReference>
<dbReference type="Pfam" id="PF13193">
    <property type="entry name" value="AMP-binding_C"/>
    <property type="match status" value="1"/>
</dbReference>
<evidence type="ECO:0000256" key="1">
    <source>
        <dbReference type="ARBA" id="ARBA00001957"/>
    </source>
</evidence>
<accession>A0A1Q9LLX0</accession>
<feature type="compositionally biased region" description="Basic and acidic residues" evidence="4">
    <location>
        <begin position="1227"/>
        <end position="1239"/>
    </location>
</feature>
<comment type="cofactor">
    <cofactor evidence="1">
        <name>pantetheine 4'-phosphate</name>
        <dbReference type="ChEBI" id="CHEBI:47942"/>
    </cofactor>
</comment>
<dbReference type="GO" id="GO:0043041">
    <property type="term" value="P:amino acid activation for nonribosomal peptide biosynthetic process"/>
    <property type="evidence" value="ECO:0007669"/>
    <property type="project" value="TreeGrafter"/>
</dbReference>
<dbReference type="GO" id="GO:0031177">
    <property type="term" value="F:phosphopantetheine binding"/>
    <property type="evidence" value="ECO:0007669"/>
    <property type="project" value="InterPro"/>
</dbReference>
<dbReference type="Gene3D" id="3.30.300.30">
    <property type="match status" value="1"/>
</dbReference>
<dbReference type="InterPro" id="IPR025110">
    <property type="entry name" value="AMP-bd_C"/>
</dbReference>
<comment type="caution">
    <text evidence="6">The sequence shown here is derived from an EMBL/GenBank/DDBJ whole genome shotgun (WGS) entry which is preliminary data.</text>
</comment>
<organism evidence="6 7">
    <name type="scientific">Actinokineospora bangkokensis</name>
    <dbReference type="NCBI Taxonomy" id="1193682"/>
    <lineage>
        <taxon>Bacteria</taxon>
        <taxon>Bacillati</taxon>
        <taxon>Actinomycetota</taxon>
        <taxon>Actinomycetes</taxon>
        <taxon>Pseudonocardiales</taxon>
        <taxon>Pseudonocardiaceae</taxon>
        <taxon>Actinokineospora</taxon>
    </lineage>
</organism>
<dbReference type="Gene3D" id="3.30.559.10">
    <property type="entry name" value="Chloramphenicol acetyltransferase-like domain"/>
    <property type="match status" value="2"/>
</dbReference>
<dbReference type="SMART" id="SM00823">
    <property type="entry name" value="PKS_PP"/>
    <property type="match status" value="1"/>
</dbReference>
<protein>
    <recommendedName>
        <fullName evidence="5">Carrier domain-containing protein</fullName>
    </recommendedName>
</protein>
<evidence type="ECO:0000256" key="2">
    <source>
        <dbReference type="ARBA" id="ARBA00022450"/>
    </source>
</evidence>
<dbReference type="EMBL" id="MKQR01000013">
    <property type="protein sequence ID" value="OLR93037.1"/>
    <property type="molecule type" value="Genomic_DNA"/>
</dbReference>
<dbReference type="PANTHER" id="PTHR45527:SF1">
    <property type="entry name" value="FATTY ACID SYNTHASE"/>
    <property type="match status" value="1"/>
</dbReference>